<proteinExistence type="predicted"/>
<keyword evidence="2" id="KW-1185">Reference proteome</keyword>
<name>A0A512DCZ2_9CELL</name>
<dbReference type="RefSeq" id="WP_146903685.1">
    <property type="nucleotide sequence ID" value="NZ_BAAARM010000003.1"/>
</dbReference>
<gene>
    <name evidence="1" type="ORF">CAE01nite_20710</name>
</gene>
<comment type="caution">
    <text evidence="1">The sequence shown here is derived from an EMBL/GenBank/DDBJ whole genome shotgun (WGS) entry which is preliminary data.</text>
</comment>
<evidence type="ECO:0000313" key="1">
    <source>
        <dbReference type="EMBL" id="GEO34346.1"/>
    </source>
</evidence>
<evidence type="ECO:0000313" key="2">
    <source>
        <dbReference type="Proteomes" id="UP000321181"/>
    </source>
</evidence>
<protein>
    <submittedName>
        <fullName evidence="1">Uncharacterized protein</fullName>
    </submittedName>
</protein>
<accession>A0A512DCZ2</accession>
<sequence>MSISADPYPVPTGRLRELLGGWSGQGSLSSTLWADLAAVEGEDDTPLAERQWSERDVTRRAHRVLLERLQPQLERWPTRLRDWSEALPAVTNSQRVVSARPLRPTDWAQTARRHGWPPSTFIGRRRTSQADELLVSTLLWTLPQVLTTVRHATAILPGADTTIKLQMAAAARLLEVYVGDDEAPEPAPADLAAVARAGNPWNLLAPVSSTYLRYQHHLEDLALEVIYPLESLRWRLFHIGVLGEVLGALRDEGAELRWRAPLSATGGRPQYLAHWPDGSPPLEVWFEAAGVWSRHASRSPYRDALRALGMQPGAIGPDILLLDVVGRRALVLECKFGDARYVGRNGYLQALAYASELRVDVADEIWTYVVGPDGVVTGSSDTSLHGPHTARRVGVTSPTALPDVVRAFLGSGTDPRT</sequence>
<dbReference type="OrthoDB" id="8477565at2"/>
<dbReference type="EMBL" id="BJYY01000013">
    <property type="protein sequence ID" value="GEO34346.1"/>
    <property type="molecule type" value="Genomic_DNA"/>
</dbReference>
<dbReference type="AlphaFoldDB" id="A0A512DCZ2"/>
<organism evidence="1 2">
    <name type="scientific">Cellulomonas aerilata</name>
    <dbReference type="NCBI Taxonomy" id="515326"/>
    <lineage>
        <taxon>Bacteria</taxon>
        <taxon>Bacillati</taxon>
        <taxon>Actinomycetota</taxon>
        <taxon>Actinomycetes</taxon>
        <taxon>Micrococcales</taxon>
        <taxon>Cellulomonadaceae</taxon>
        <taxon>Cellulomonas</taxon>
    </lineage>
</organism>
<dbReference type="Proteomes" id="UP000321181">
    <property type="component" value="Unassembled WGS sequence"/>
</dbReference>
<reference evidence="1 2" key="1">
    <citation type="submission" date="2019-07" db="EMBL/GenBank/DDBJ databases">
        <title>Whole genome shotgun sequence of Cellulomonas aerilata NBRC 106308.</title>
        <authorList>
            <person name="Hosoyama A."/>
            <person name="Uohara A."/>
            <person name="Ohji S."/>
            <person name="Ichikawa N."/>
        </authorList>
    </citation>
    <scope>NUCLEOTIDE SEQUENCE [LARGE SCALE GENOMIC DNA]</scope>
    <source>
        <strain evidence="1 2">NBRC 106308</strain>
    </source>
</reference>